<comment type="caution">
    <text evidence="2">The sequence shown here is derived from an EMBL/GenBank/DDBJ whole genome shotgun (WGS) entry which is preliminary data.</text>
</comment>
<accession>A0A2S3X8D0</accession>
<gene>
    <name evidence="2" type="ORF">BGP84_00935</name>
</gene>
<dbReference type="EMBL" id="MINH01000016">
    <property type="protein sequence ID" value="POG11874.1"/>
    <property type="molecule type" value="Genomic_DNA"/>
</dbReference>
<protein>
    <submittedName>
        <fullName evidence="2">Uncharacterized protein</fullName>
    </submittedName>
</protein>
<evidence type="ECO:0000313" key="3">
    <source>
        <dbReference type="Proteomes" id="UP000237230"/>
    </source>
</evidence>
<dbReference type="RefSeq" id="WP_103445337.1">
    <property type="nucleotide sequence ID" value="NZ_MINH01000016.1"/>
</dbReference>
<evidence type="ECO:0000313" key="2">
    <source>
        <dbReference type="EMBL" id="POG11874.1"/>
    </source>
</evidence>
<evidence type="ECO:0000256" key="1">
    <source>
        <dbReference type="SAM" id="Coils"/>
    </source>
</evidence>
<organism evidence="2 3">
    <name type="scientific">Pseudomonas putida</name>
    <name type="common">Arthrobacter siderocapsulatus</name>
    <dbReference type="NCBI Taxonomy" id="303"/>
    <lineage>
        <taxon>Bacteria</taxon>
        <taxon>Pseudomonadati</taxon>
        <taxon>Pseudomonadota</taxon>
        <taxon>Gammaproteobacteria</taxon>
        <taxon>Pseudomonadales</taxon>
        <taxon>Pseudomonadaceae</taxon>
        <taxon>Pseudomonas</taxon>
    </lineage>
</organism>
<keyword evidence="1" id="KW-0175">Coiled coil</keyword>
<dbReference type="Proteomes" id="UP000237230">
    <property type="component" value="Unassembled WGS sequence"/>
</dbReference>
<reference evidence="2 3" key="2">
    <citation type="submission" date="2018-03" db="EMBL/GenBank/DDBJ databases">
        <title>Draft genome of Pseudomonas putida strain KH-21-114.</title>
        <authorList>
            <person name="Yoshizawa S."/>
            <person name="Khan N.H."/>
            <person name="Nishimura M."/>
            <person name="Chiura H.X."/>
            <person name="Ogura Y."/>
            <person name="Hayashi T."/>
            <person name="Kogure K."/>
        </authorList>
    </citation>
    <scope>NUCLEOTIDE SEQUENCE [LARGE SCALE GENOMIC DNA]</scope>
    <source>
        <strain evidence="2 3">KH-21-114</strain>
    </source>
</reference>
<sequence>MDIDTTGFEHGMPTQVEMLEQQSHLLMSENDDLRAKLVQAQANITKLVDINQALNAQVAAESLRANGTHVRLVQIGNRLRCVHGIDITHWFPD</sequence>
<proteinExistence type="predicted"/>
<reference evidence="2 3" key="1">
    <citation type="submission" date="2016-08" db="EMBL/GenBank/DDBJ databases">
        <authorList>
            <person name="Seilhamer J.J."/>
        </authorList>
    </citation>
    <scope>NUCLEOTIDE SEQUENCE [LARGE SCALE GENOMIC DNA]</scope>
    <source>
        <strain evidence="2 3">KH-21-114</strain>
    </source>
</reference>
<name>A0A2S3X8D0_PSEPU</name>
<feature type="coiled-coil region" evidence="1">
    <location>
        <begin position="16"/>
        <end position="57"/>
    </location>
</feature>
<dbReference type="AlphaFoldDB" id="A0A2S3X8D0"/>
<dbReference type="OrthoDB" id="6904890at2"/>